<accession>A0A5E6QG63</accession>
<dbReference type="EMBL" id="CABVHF010000001">
    <property type="protein sequence ID" value="VVM54673.1"/>
    <property type="molecule type" value="Genomic_DNA"/>
</dbReference>
<keyword evidence="9" id="KW-0170">Cobalt</keyword>
<protein>
    <submittedName>
        <fullName evidence="11">Acetylornithine deacetylase</fullName>
        <ecNumber evidence="11">3.5.1.16</ecNumber>
    </submittedName>
</protein>
<dbReference type="GO" id="GO:0006526">
    <property type="term" value="P:L-arginine biosynthetic process"/>
    <property type="evidence" value="ECO:0007669"/>
    <property type="project" value="UniProtKB-KW"/>
</dbReference>
<reference evidence="11 12" key="1">
    <citation type="submission" date="2019-09" db="EMBL/GenBank/DDBJ databases">
        <authorList>
            <person name="Chandra G."/>
            <person name="Truman W A."/>
        </authorList>
    </citation>
    <scope>NUCLEOTIDE SEQUENCE [LARGE SCALE GENOMIC DNA]</scope>
    <source>
        <strain evidence="11">PS631</strain>
    </source>
</reference>
<dbReference type="SUPFAM" id="SSF53187">
    <property type="entry name" value="Zn-dependent exopeptidases"/>
    <property type="match status" value="1"/>
</dbReference>
<dbReference type="SUPFAM" id="SSF55031">
    <property type="entry name" value="Bacterial exopeptidase dimerisation domain"/>
    <property type="match status" value="1"/>
</dbReference>
<dbReference type="PANTHER" id="PTHR43808:SF31">
    <property type="entry name" value="N-ACETYL-L-CITRULLINE DEACETYLASE"/>
    <property type="match status" value="1"/>
</dbReference>
<dbReference type="CDD" id="cd03894">
    <property type="entry name" value="M20_ArgE"/>
    <property type="match status" value="1"/>
</dbReference>
<dbReference type="Gene3D" id="3.40.630.10">
    <property type="entry name" value="Zn peptidases"/>
    <property type="match status" value="1"/>
</dbReference>
<evidence type="ECO:0000256" key="3">
    <source>
        <dbReference type="ARBA" id="ARBA00022490"/>
    </source>
</evidence>
<sequence>MNELSSQQLLGRLIGFATVSRDSNLQLIGFIRDYLAELGVASELFFNAEGTKANLFASIGPTDRGGVVLSGHTDVVPVDGQAWSVDPFVMTERDGRLYGRGTADMKGFIASVLAAVPAFLAQPLHTPVHLAFSYDEEVGCLGVRSMLDALAQRPHKPRLCLIGEPTELKPVLGHKGKLAMRCQVHGAACHSAYAPYGVNAIEYAARMIGKLGEIGQALAEDQDARFDPPFSTVQTGVIKGGRALNIVPEECEFDFEVRALPGFAAEAVADQLQAYAEAELLPLMRAVSAASDIRLWPLSAYPGLATAADSEAARLVALLSGSSEFGTVAFGTEGGLFDQAGIATVVCGPGSMEQGHRPDEFVSVAQLLGCDAMLLRLVDYLRG</sequence>
<dbReference type="GO" id="GO:0008777">
    <property type="term" value="F:acetylornithine deacetylase activity"/>
    <property type="evidence" value="ECO:0007669"/>
    <property type="project" value="UniProtKB-EC"/>
</dbReference>
<evidence type="ECO:0000313" key="11">
    <source>
        <dbReference type="EMBL" id="VVM54673.1"/>
    </source>
</evidence>
<evidence type="ECO:0000256" key="7">
    <source>
        <dbReference type="ARBA" id="ARBA00022801"/>
    </source>
</evidence>
<keyword evidence="4" id="KW-0055">Arginine biosynthesis</keyword>
<evidence type="ECO:0000313" key="12">
    <source>
        <dbReference type="Proteomes" id="UP000399692"/>
    </source>
</evidence>
<dbReference type="InterPro" id="IPR050072">
    <property type="entry name" value="Peptidase_M20A"/>
</dbReference>
<dbReference type="InterPro" id="IPR011650">
    <property type="entry name" value="Peptidase_M20_dimer"/>
</dbReference>
<feature type="domain" description="Peptidase M20 dimerisation" evidence="10">
    <location>
        <begin position="173"/>
        <end position="281"/>
    </location>
</feature>
<dbReference type="InterPro" id="IPR002933">
    <property type="entry name" value="Peptidase_M20"/>
</dbReference>
<dbReference type="AlphaFoldDB" id="A0A5E6QG63"/>
<dbReference type="EC" id="3.5.1.16" evidence="11"/>
<keyword evidence="7 11" id="KW-0378">Hydrolase</keyword>
<keyword evidence="5" id="KW-0028">Amino-acid biosynthesis</keyword>
<evidence type="ECO:0000256" key="4">
    <source>
        <dbReference type="ARBA" id="ARBA00022571"/>
    </source>
</evidence>
<keyword evidence="8" id="KW-0862">Zinc</keyword>
<dbReference type="NCBIfam" id="NF005710">
    <property type="entry name" value="PRK07522.1"/>
    <property type="match status" value="1"/>
</dbReference>
<evidence type="ECO:0000256" key="9">
    <source>
        <dbReference type="ARBA" id="ARBA00023285"/>
    </source>
</evidence>
<evidence type="ECO:0000256" key="8">
    <source>
        <dbReference type="ARBA" id="ARBA00022833"/>
    </source>
</evidence>
<dbReference type="OrthoDB" id="3665926at2"/>
<dbReference type="Pfam" id="PF01546">
    <property type="entry name" value="Peptidase_M20"/>
    <property type="match status" value="1"/>
</dbReference>
<keyword evidence="3" id="KW-0963">Cytoplasm</keyword>
<gene>
    <name evidence="11" type="primary">argE_1</name>
    <name evidence="11" type="ORF">PS631_01005</name>
</gene>
<dbReference type="InterPro" id="IPR001261">
    <property type="entry name" value="ArgE/DapE_CS"/>
</dbReference>
<proteinExistence type="inferred from homology"/>
<evidence type="ECO:0000256" key="6">
    <source>
        <dbReference type="ARBA" id="ARBA00022723"/>
    </source>
</evidence>
<evidence type="ECO:0000256" key="2">
    <source>
        <dbReference type="ARBA" id="ARBA00005691"/>
    </source>
</evidence>
<dbReference type="Proteomes" id="UP000399692">
    <property type="component" value="Unassembled WGS sequence"/>
</dbReference>
<name>A0A5E6QG63_PSEFL</name>
<dbReference type="PROSITE" id="PS00759">
    <property type="entry name" value="ARGE_DAPE_CPG2_2"/>
    <property type="match status" value="1"/>
</dbReference>
<dbReference type="PANTHER" id="PTHR43808">
    <property type="entry name" value="ACETYLORNITHINE DEACETYLASE"/>
    <property type="match status" value="1"/>
</dbReference>
<dbReference type="NCBIfam" id="TIGR01892">
    <property type="entry name" value="AcOrn-deacetyl"/>
    <property type="match status" value="1"/>
</dbReference>
<evidence type="ECO:0000256" key="5">
    <source>
        <dbReference type="ARBA" id="ARBA00022605"/>
    </source>
</evidence>
<organism evidence="11 12">
    <name type="scientific">Pseudomonas fluorescens</name>
    <dbReference type="NCBI Taxonomy" id="294"/>
    <lineage>
        <taxon>Bacteria</taxon>
        <taxon>Pseudomonadati</taxon>
        <taxon>Pseudomonadota</taxon>
        <taxon>Gammaproteobacteria</taxon>
        <taxon>Pseudomonadales</taxon>
        <taxon>Pseudomonadaceae</taxon>
        <taxon>Pseudomonas</taxon>
    </lineage>
</organism>
<evidence type="ECO:0000256" key="1">
    <source>
        <dbReference type="ARBA" id="ARBA00001947"/>
    </source>
</evidence>
<comment type="cofactor">
    <cofactor evidence="1">
        <name>Zn(2+)</name>
        <dbReference type="ChEBI" id="CHEBI:29105"/>
    </cofactor>
</comment>
<comment type="similarity">
    <text evidence="2">Belongs to the peptidase M20A family. ArgE subfamily.</text>
</comment>
<dbReference type="Pfam" id="PF07687">
    <property type="entry name" value="M20_dimer"/>
    <property type="match status" value="1"/>
</dbReference>
<dbReference type="InterPro" id="IPR036264">
    <property type="entry name" value="Bact_exopeptidase_dim_dom"/>
</dbReference>
<dbReference type="InterPro" id="IPR010169">
    <property type="entry name" value="AcOrn-deacetyl"/>
</dbReference>
<keyword evidence="6" id="KW-0479">Metal-binding</keyword>
<dbReference type="RefSeq" id="WP_150569486.1">
    <property type="nucleotide sequence ID" value="NZ_CABVHF010000001.1"/>
</dbReference>
<dbReference type="GO" id="GO:0046872">
    <property type="term" value="F:metal ion binding"/>
    <property type="evidence" value="ECO:0007669"/>
    <property type="project" value="UniProtKB-KW"/>
</dbReference>
<evidence type="ECO:0000259" key="10">
    <source>
        <dbReference type="Pfam" id="PF07687"/>
    </source>
</evidence>
<dbReference type="Gene3D" id="3.30.70.360">
    <property type="match status" value="1"/>
</dbReference>